<dbReference type="AlphaFoldDB" id="K1W557"/>
<accession>K1W557</accession>
<evidence type="ECO:0000313" key="3">
    <source>
        <dbReference type="Proteomes" id="UP000006753"/>
    </source>
</evidence>
<dbReference type="STRING" id="1072389.K1W557"/>
<reference evidence="2 3" key="1">
    <citation type="journal article" date="2012" name="BMC Genomics">
        <title>Sequencing the genome of Marssonina brunnea reveals fungus-poplar co-evolution.</title>
        <authorList>
            <person name="Zhu S."/>
            <person name="Cao Y.-Z."/>
            <person name="Jiang C."/>
            <person name="Tan B.-Y."/>
            <person name="Wang Z."/>
            <person name="Feng S."/>
            <person name="Zhang L."/>
            <person name="Su X.-H."/>
            <person name="Brejova B."/>
            <person name="Vinar T."/>
            <person name="Xu M."/>
            <person name="Wang M.-X."/>
            <person name="Zhang S.-G."/>
            <person name="Huang M.-R."/>
            <person name="Wu R."/>
            <person name="Zhou Y."/>
        </authorList>
    </citation>
    <scope>NUCLEOTIDE SEQUENCE [LARGE SCALE GENOMIC DNA]</scope>
    <source>
        <strain evidence="2 3">MB_m1</strain>
    </source>
</reference>
<proteinExistence type="predicted"/>
<evidence type="ECO:0000256" key="1">
    <source>
        <dbReference type="SAM" id="MobiDB-lite"/>
    </source>
</evidence>
<dbReference type="KEGG" id="mbe:MBM_09789"/>
<dbReference type="Proteomes" id="UP000006753">
    <property type="component" value="Unassembled WGS sequence"/>
</dbReference>
<dbReference type="EMBL" id="JH921469">
    <property type="protein sequence ID" value="EKD12055.1"/>
    <property type="molecule type" value="Genomic_DNA"/>
</dbReference>
<feature type="compositionally biased region" description="Polar residues" evidence="1">
    <location>
        <begin position="55"/>
        <end position="65"/>
    </location>
</feature>
<dbReference type="OrthoDB" id="3971593at2759"/>
<evidence type="ECO:0000313" key="2">
    <source>
        <dbReference type="EMBL" id="EKD12055.1"/>
    </source>
</evidence>
<dbReference type="InParanoid" id="K1W557"/>
<feature type="compositionally biased region" description="Polar residues" evidence="1">
    <location>
        <begin position="1"/>
        <end position="18"/>
    </location>
</feature>
<sequence length="678" mass="77284">MPHTTSIGHHNRQSQLTRLTRLDPTRINLETDIADYPKHSQSQSQSQPALAPIPNNINSQSQQHADTPIPFRISADSMIRMTRSRRAAENSFLNSGPVQVRGAGNHNLRATRMQTTQTIVPPEARIRRDIVAPRLRIPGSLDIDEGTEEEYNIYGEVELATSLSGNSTTTPRVNRDTGGAKIFRSLSLELHQMIALYLPEDEDLINYSRICKETLPTITCSVWRKRFLQYFDGVKGFSPKDLTWRYLFRRTVCQNWIVFDLRGLGLPRIDTGTQKLQRYYQERVLQVIQGVLLESNASVCQDETGNIVVRGSNLSFIADLLTGQNGTSYLDIVDSVFNTSFFDQETANSLHRVVTAADKNTLIYVLQLCLTPFSLHPNYCNHRVNHFDISQFHAYSGPRTQPVCNGVFKQQVNVRWLLHVVNFFKFHLKSEGEGLLAHEYKELELDEIPQFWVGHIMGGTQPLGRHWKGAYTYMDDTSLASLRVWDGQNGDIHTDALDGDEGFQDIDMFFDDASNSKFPWPADWEAVLCSNPFDDIHQQNYAKRKRVPPQNLPGVRQFWGSCRGAKNGHFFGRVHALTVQQGFHGFQRITLIKYYTQVNHNGEHVYDPNQVWAYEGVVLPGGRIIVGRWWSARGNPDSNDTMCGPFMWWNVDRSGPEAIDENEALDFLKSFQDYIEVA</sequence>
<protein>
    <submittedName>
        <fullName evidence="2">Uncharacterized protein</fullName>
    </submittedName>
</protein>
<name>K1W557_MARBU</name>
<dbReference type="GeneID" id="18765724"/>
<keyword evidence="3" id="KW-1185">Reference proteome</keyword>
<gene>
    <name evidence="2" type="ORF">MBM_09789</name>
</gene>
<dbReference type="eggNOG" id="ENOG502S3DJ">
    <property type="taxonomic scope" value="Eukaryota"/>
</dbReference>
<dbReference type="OMA" id="GWQRITF"/>
<feature type="region of interest" description="Disordered" evidence="1">
    <location>
        <begin position="1"/>
        <end position="68"/>
    </location>
</feature>
<organism evidence="2 3">
    <name type="scientific">Marssonina brunnea f. sp. multigermtubi (strain MB_m1)</name>
    <name type="common">Marssonina leaf spot fungus</name>
    <dbReference type="NCBI Taxonomy" id="1072389"/>
    <lineage>
        <taxon>Eukaryota</taxon>
        <taxon>Fungi</taxon>
        <taxon>Dikarya</taxon>
        <taxon>Ascomycota</taxon>
        <taxon>Pezizomycotina</taxon>
        <taxon>Leotiomycetes</taxon>
        <taxon>Helotiales</taxon>
        <taxon>Drepanopezizaceae</taxon>
        <taxon>Drepanopeziza</taxon>
    </lineage>
</organism>
<dbReference type="HOGENOM" id="CLU_405472_0_0_1"/>